<dbReference type="Gene3D" id="3.40.50.720">
    <property type="entry name" value="NAD(P)-binding Rossmann-like Domain"/>
    <property type="match status" value="1"/>
</dbReference>
<evidence type="ECO:0000256" key="2">
    <source>
        <dbReference type="ARBA" id="ARBA00023027"/>
    </source>
</evidence>
<dbReference type="SUPFAM" id="SSF51735">
    <property type="entry name" value="NAD(P)-binding Rossmann-fold domains"/>
    <property type="match status" value="1"/>
</dbReference>
<dbReference type="InterPro" id="IPR036291">
    <property type="entry name" value="NAD(P)-bd_dom_sf"/>
</dbReference>
<gene>
    <name evidence="5" type="ORF">AVDCRST_MAG25-1063</name>
</gene>
<dbReference type="GO" id="GO:0004352">
    <property type="term" value="F:glutamate dehydrogenase (NAD+) activity"/>
    <property type="evidence" value="ECO:0007669"/>
    <property type="project" value="UniProtKB-EC"/>
</dbReference>
<dbReference type="PRINTS" id="PR00082">
    <property type="entry name" value="GLFDHDRGNASE"/>
</dbReference>
<dbReference type="EMBL" id="CADCVI010000068">
    <property type="protein sequence ID" value="CAA9462937.1"/>
    <property type="molecule type" value="Genomic_DNA"/>
</dbReference>
<dbReference type="PANTHER" id="PTHR11606:SF24">
    <property type="entry name" value="NAD-SPECIFIC GLUTAMATE DEHYDROGENASE"/>
    <property type="match status" value="1"/>
</dbReference>
<dbReference type="EC" id="1.4.1.4" evidence="5"/>
<dbReference type="SMART" id="SM00839">
    <property type="entry name" value="ELFV_dehydrog"/>
    <property type="match status" value="1"/>
</dbReference>
<comment type="similarity">
    <text evidence="3">Belongs to the Glu/Leu/Phe/Val dehydrogenases family.</text>
</comment>
<dbReference type="AlphaFoldDB" id="A0A6J4R3A5"/>
<dbReference type="EC" id="1.4.1.2" evidence="5"/>
<dbReference type="PANTHER" id="PTHR11606">
    <property type="entry name" value="GLUTAMATE DEHYDROGENASE"/>
    <property type="match status" value="1"/>
</dbReference>
<evidence type="ECO:0000259" key="4">
    <source>
        <dbReference type="SMART" id="SM00839"/>
    </source>
</evidence>
<dbReference type="CDD" id="cd01076">
    <property type="entry name" value="NAD_bind_1_Glu_DH"/>
    <property type="match status" value="1"/>
</dbReference>
<dbReference type="GO" id="GO:0004354">
    <property type="term" value="F:glutamate dehydrogenase (NADP+) activity"/>
    <property type="evidence" value="ECO:0007669"/>
    <property type="project" value="UniProtKB-EC"/>
</dbReference>
<accession>A0A6J4R3A5</accession>
<dbReference type="InterPro" id="IPR006095">
    <property type="entry name" value="Glu/Leu/Phe/Val/Trp_DH"/>
</dbReference>
<proteinExistence type="inferred from homology"/>
<dbReference type="GO" id="GO:0006538">
    <property type="term" value="P:L-glutamate catabolic process"/>
    <property type="evidence" value="ECO:0007669"/>
    <property type="project" value="TreeGrafter"/>
</dbReference>
<reference evidence="5" key="1">
    <citation type="submission" date="2020-02" db="EMBL/GenBank/DDBJ databases">
        <authorList>
            <person name="Meier V. D."/>
        </authorList>
    </citation>
    <scope>NUCLEOTIDE SEQUENCE</scope>
    <source>
        <strain evidence="5">AVDCRST_MAG25</strain>
    </source>
</reference>
<organism evidence="5">
    <name type="scientific">uncultured Rubrobacteraceae bacterium</name>
    <dbReference type="NCBI Taxonomy" id="349277"/>
    <lineage>
        <taxon>Bacteria</taxon>
        <taxon>Bacillati</taxon>
        <taxon>Actinomycetota</taxon>
        <taxon>Rubrobacteria</taxon>
        <taxon>Rubrobacterales</taxon>
        <taxon>Rubrobacteraceae</taxon>
        <taxon>environmental samples</taxon>
    </lineage>
</organism>
<dbReference type="InterPro" id="IPR006096">
    <property type="entry name" value="Glu/Leu/Phe/Val/Trp_DH_C"/>
</dbReference>
<dbReference type="Pfam" id="PF00208">
    <property type="entry name" value="ELFV_dehydrog"/>
    <property type="match status" value="1"/>
</dbReference>
<protein>
    <submittedName>
        <fullName evidence="5">NAD-specific glutamate dehydrogenase NADP-specific glutamate dehydrogenase</fullName>
        <ecNumber evidence="5">1.4.1.2</ecNumber>
        <ecNumber evidence="5">1.4.1.4</ecNumber>
    </submittedName>
</protein>
<feature type="domain" description="Glutamate/phenylalanine/leucine/valine/L-tryptophan dehydrogenase C-terminal" evidence="4">
    <location>
        <begin position="3"/>
        <end position="212"/>
    </location>
</feature>
<evidence type="ECO:0000313" key="5">
    <source>
        <dbReference type="EMBL" id="CAA9462937.1"/>
    </source>
</evidence>
<evidence type="ECO:0000256" key="1">
    <source>
        <dbReference type="ARBA" id="ARBA00023002"/>
    </source>
</evidence>
<sequence length="214" mass="22579">MKDDGRDLTQTTFCIQGLGNVGSYAAHFPSELGAKVVGVSGVSGAVYDEAGLPVAELLASVRDGGDVKGYAGGDAIPGGELLTLPCDVLVPAAVGDVINREKVQEIRASYIVEAANGPVTPEADEHLGDRGVILVPDILANAGGVVVSFFEWVQNLQNFSWKEKQANSELRTTITEACRRVRKLARRRGLDLRTAAFVLAIGSVGKATVLRGIY</sequence>
<name>A0A6J4R3A5_9ACTN</name>
<keyword evidence="2" id="KW-0520">NAD</keyword>
<dbReference type="InterPro" id="IPR033922">
    <property type="entry name" value="NAD_bind_Glu_DH"/>
</dbReference>
<evidence type="ECO:0000256" key="3">
    <source>
        <dbReference type="RuleBase" id="RU004417"/>
    </source>
</evidence>
<keyword evidence="1 3" id="KW-0560">Oxidoreductase</keyword>